<accession>A0A6C8GB36</accession>
<reference evidence="1 2" key="1">
    <citation type="submission" date="2011-09" db="EMBL/GenBank/DDBJ databases">
        <authorList>
            <person name="McClelland M."/>
            <person name="Clifton S."/>
            <person name="Porwollik S."/>
            <person name="Cheng P."/>
            <person name="Wollam A."/>
            <person name="Wang C."/>
            <person name="Pepin K."/>
            <person name="Bhonagiri V."/>
            <person name="Fulton R."/>
            <person name="Fulton L.F."/>
            <person name="Delehaunty K."/>
            <person name="Fronick C."/>
            <person name="O'Laughlin M."/>
            <person name="Godfrey J."/>
            <person name="Waligorski J."/>
            <person name="Appelbaum E."/>
            <person name="Farmer C."/>
            <person name="Strong C."/>
            <person name="Tomlinson C."/>
            <person name="Hou S."/>
            <person name="Minx P."/>
            <person name="Warren W."/>
            <person name="Wilson R.K."/>
        </authorList>
    </citation>
    <scope>NUCLEOTIDE SEQUENCE [LARGE SCALE GENOMIC DNA]</scope>
    <source>
        <strain evidence="2">SARB 27</strain>
    </source>
</reference>
<comment type="caution">
    <text evidence="1">The sequence shown here is derived from an EMBL/GenBank/DDBJ whole genome shotgun (WGS) entry which is preliminary data.</text>
</comment>
<dbReference type="AlphaFoldDB" id="A0A6C8GB36"/>
<protein>
    <submittedName>
        <fullName evidence="1">Uncharacterized protein</fullName>
    </submittedName>
</protein>
<proteinExistence type="predicted"/>
<dbReference type="Proteomes" id="UP000004564">
    <property type="component" value="Chromosome"/>
</dbReference>
<organism evidence="1 2">
    <name type="scientific">Salmonella enterica subsp. enterica serovar Infantis str. SARB27</name>
    <dbReference type="NCBI Taxonomy" id="596155"/>
    <lineage>
        <taxon>Bacteria</taxon>
        <taxon>Pseudomonadati</taxon>
        <taxon>Pseudomonadota</taxon>
        <taxon>Gammaproteobacteria</taxon>
        <taxon>Enterobacterales</taxon>
        <taxon>Enterobacteriaceae</taxon>
        <taxon>Salmonella</taxon>
    </lineage>
</organism>
<name>A0A6C8GB36_SALIN</name>
<gene>
    <name evidence="1" type="ORF">SEENIN0B_02709</name>
</gene>
<evidence type="ECO:0000313" key="2">
    <source>
        <dbReference type="Proteomes" id="UP000004564"/>
    </source>
</evidence>
<sequence>MAGLLVKLRRAVRAGPGAIATADAFVGINAHDAVARAFMHSGSRAIFGADRVRTVVAGNRKRISKYVIADPALPGRDETSALDFIDAAETTAYFQIVFVFAGHLAGFTTGAA</sequence>
<dbReference type="EMBL" id="AFYI01000002">
    <property type="protein sequence ID" value="EHB42817.1"/>
    <property type="molecule type" value="Genomic_DNA"/>
</dbReference>
<evidence type="ECO:0000313" key="1">
    <source>
        <dbReference type="EMBL" id="EHB42817.1"/>
    </source>
</evidence>